<dbReference type="InterPro" id="IPR050375">
    <property type="entry name" value="MFS_TsgA-like"/>
</dbReference>
<gene>
    <name evidence="9" type="primary">gluP</name>
    <name evidence="9" type="ORF">EGT74_12910</name>
</gene>
<dbReference type="NCBIfam" id="TIGR01272">
    <property type="entry name" value="gluP"/>
    <property type="match status" value="1"/>
</dbReference>
<dbReference type="GO" id="GO:0005354">
    <property type="term" value="F:galactose transmembrane transporter activity"/>
    <property type="evidence" value="ECO:0007669"/>
    <property type="project" value="InterPro"/>
</dbReference>
<evidence type="ECO:0000256" key="1">
    <source>
        <dbReference type="ARBA" id="ARBA00003321"/>
    </source>
</evidence>
<feature type="transmembrane region" description="Helical" evidence="8">
    <location>
        <begin position="203"/>
        <end position="222"/>
    </location>
</feature>
<dbReference type="GO" id="GO:0005886">
    <property type="term" value="C:plasma membrane"/>
    <property type="evidence" value="ECO:0007669"/>
    <property type="project" value="UniProtKB-SubCell"/>
</dbReference>
<evidence type="ECO:0000256" key="4">
    <source>
        <dbReference type="ARBA" id="ARBA00022475"/>
    </source>
</evidence>
<dbReference type="GO" id="GO:0055056">
    <property type="term" value="F:D-glucose transmembrane transporter activity"/>
    <property type="evidence" value="ECO:0007669"/>
    <property type="project" value="InterPro"/>
</dbReference>
<protein>
    <submittedName>
        <fullName evidence="9">Glucose/galactose MFS transporter</fullName>
    </submittedName>
</protein>
<proteinExistence type="inferred from homology"/>
<feature type="transmembrane region" description="Helical" evidence="8">
    <location>
        <begin position="351"/>
        <end position="372"/>
    </location>
</feature>
<comment type="function">
    <text evidence="1">Intake of glucose and galactose.</text>
</comment>
<feature type="transmembrane region" description="Helical" evidence="8">
    <location>
        <begin position="295"/>
        <end position="311"/>
    </location>
</feature>
<organism evidence="9 10">
    <name type="scientific">Chitinophaga lutea</name>
    <dbReference type="NCBI Taxonomy" id="2488634"/>
    <lineage>
        <taxon>Bacteria</taxon>
        <taxon>Pseudomonadati</taxon>
        <taxon>Bacteroidota</taxon>
        <taxon>Chitinophagia</taxon>
        <taxon>Chitinophagales</taxon>
        <taxon>Chitinophagaceae</taxon>
        <taxon>Chitinophaga</taxon>
    </lineage>
</organism>
<evidence type="ECO:0000256" key="2">
    <source>
        <dbReference type="ARBA" id="ARBA00004429"/>
    </source>
</evidence>
<feature type="transmembrane region" description="Helical" evidence="8">
    <location>
        <begin position="415"/>
        <end position="432"/>
    </location>
</feature>
<evidence type="ECO:0000313" key="10">
    <source>
        <dbReference type="Proteomes" id="UP000278351"/>
    </source>
</evidence>
<dbReference type="EMBL" id="RPDH01000002">
    <property type="protein sequence ID" value="RPE07971.1"/>
    <property type="molecule type" value="Genomic_DNA"/>
</dbReference>
<dbReference type="Gene3D" id="1.20.1250.20">
    <property type="entry name" value="MFS general substrate transporter like domains"/>
    <property type="match status" value="2"/>
</dbReference>
<comment type="similarity">
    <text evidence="3">Belongs to the major facilitator superfamily. FHS transporter (TC 2.A.1.7) family.</text>
</comment>
<dbReference type="Proteomes" id="UP000278351">
    <property type="component" value="Unassembled WGS sequence"/>
</dbReference>
<dbReference type="InterPro" id="IPR011701">
    <property type="entry name" value="MFS"/>
</dbReference>
<dbReference type="AlphaFoldDB" id="A0A3N4PSI8"/>
<feature type="transmembrane region" description="Helical" evidence="8">
    <location>
        <begin position="253"/>
        <end position="275"/>
    </location>
</feature>
<keyword evidence="6 8" id="KW-1133">Transmembrane helix</keyword>
<keyword evidence="5 8" id="KW-0812">Transmembrane</keyword>
<dbReference type="Pfam" id="PF07690">
    <property type="entry name" value="MFS_1"/>
    <property type="match status" value="1"/>
</dbReference>
<evidence type="ECO:0000256" key="6">
    <source>
        <dbReference type="ARBA" id="ARBA00022989"/>
    </source>
</evidence>
<feature type="transmembrane region" description="Helical" evidence="8">
    <location>
        <begin position="113"/>
        <end position="137"/>
    </location>
</feature>
<keyword evidence="4" id="KW-1003">Cell membrane</keyword>
<accession>A0A3N4PSI8</accession>
<keyword evidence="10" id="KW-1185">Reference proteome</keyword>
<feature type="transmembrane region" description="Helical" evidence="8">
    <location>
        <begin position="323"/>
        <end position="345"/>
    </location>
</feature>
<dbReference type="CDD" id="cd17394">
    <property type="entry name" value="MFS_FucP_like"/>
    <property type="match status" value="1"/>
</dbReference>
<evidence type="ECO:0000256" key="7">
    <source>
        <dbReference type="ARBA" id="ARBA00023136"/>
    </source>
</evidence>
<keyword evidence="7 8" id="KW-0472">Membrane</keyword>
<sequence>MGNKPSVVEVGSMSKRDTRISIFIIGLLFFIFGFVTWVNAILIPYFKIACELTNLQSYFVAFAFYISYFIMSVPSSYLLKAVGFKKGMMVGFWAMAVGAFIFIPAALTRTYEVFLLGLFTIGLGLAVLQTAANPYITILGPKESAAQRISIMGICNKGAGIIAPLIFAAVILRPTDTDLFKQLADMDAIQRAAALDELIRRVIVPYSVVGSVLFLLGLMVRYSPLPEINTESESSEVAAANAGKKSIFEFPHLILGALAIFLHVGTQVVAIDTIIPYATDYMKVPLLEAKTFPSYTLAATIFGYCMGILLIPRFIKQVNALRFCTLLGAVLVVCITTLKGQVTLLGHTTDVSIWFVVLLGLANSLVWAGIWPLALEGLGRFTKLGASIMIMGLCGNAILPLVYGYFADIYSLRGAYWVLFPCYGYLIFYAFYGHLIRRWSVSFSTSNPIQLKSEVQQYGVSQDKN</sequence>
<feature type="transmembrane region" description="Helical" evidence="8">
    <location>
        <begin position="90"/>
        <end position="107"/>
    </location>
</feature>
<dbReference type="SUPFAM" id="SSF103473">
    <property type="entry name" value="MFS general substrate transporter"/>
    <property type="match status" value="1"/>
</dbReference>
<reference evidence="9 10" key="1">
    <citation type="submission" date="2018-11" db="EMBL/GenBank/DDBJ databases">
        <title>Chitinophaga lutea sp.nov., isolate from arsenic contaminated soil.</title>
        <authorList>
            <person name="Zong Y."/>
        </authorList>
    </citation>
    <scope>NUCLEOTIDE SEQUENCE [LARGE SCALE GENOMIC DNA]</scope>
    <source>
        <strain evidence="9 10">ZY74</strain>
    </source>
</reference>
<feature type="transmembrane region" description="Helical" evidence="8">
    <location>
        <begin position="149"/>
        <end position="172"/>
    </location>
</feature>
<dbReference type="PANTHER" id="PTHR43702:SF12">
    <property type="entry name" value="N-ACETYL GLUCOSAMINE TRANSPORTER NAGP"/>
    <property type="match status" value="1"/>
</dbReference>
<dbReference type="GO" id="GO:1904659">
    <property type="term" value="P:D-glucose transmembrane transport"/>
    <property type="evidence" value="ECO:0007669"/>
    <property type="project" value="InterPro"/>
</dbReference>
<evidence type="ECO:0000256" key="8">
    <source>
        <dbReference type="SAM" id="Phobius"/>
    </source>
</evidence>
<comment type="caution">
    <text evidence="9">The sequence shown here is derived from an EMBL/GenBank/DDBJ whole genome shotgun (WGS) entry which is preliminary data.</text>
</comment>
<feature type="transmembrane region" description="Helical" evidence="8">
    <location>
        <begin position="58"/>
        <end position="78"/>
    </location>
</feature>
<dbReference type="InterPro" id="IPR036259">
    <property type="entry name" value="MFS_trans_sf"/>
</dbReference>
<feature type="transmembrane region" description="Helical" evidence="8">
    <location>
        <begin position="384"/>
        <end position="403"/>
    </location>
</feature>
<evidence type="ECO:0000256" key="3">
    <source>
        <dbReference type="ARBA" id="ARBA00009120"/>
    </source>
</evidence>
<dbReference type="InterPro" id="IPR005964">
    <property type="entry name" value="Glc/Gal_transptr_bac"/>
</dbReference>
<dbReference type="PANTHER" id="PTHR43702">
    <property type="entry name" value="L-FUCOSE-PROTON SYMPORTER"/>
    <property type="match status" value="1"/>
</dbReference>
<feature type="transmembrane region" description="Helical" evidence="8">
    <location>
        <begin position="20"/>
        <end position="46"/>
    </location>
</feature>
<name>A0A3N4PSI8_9BACT</name>
<dbReference type="RefSeq" id="WP_123846971.1">
    <property type="nucleotide sequence ID" value="NZ_RPDH01000002.1"/>
</dbReference>
<dbReference type="OrthoDB" id="9795150at2"/>
<evidence type="ECO:0000256" key="5">
    <source>
        <dbReference type="ARBA" id="ARBA00022692"/>
    </source>
</evidence>
<comment type="subcellular location">
    <subcellularLocation>
        <location evidence="2">Cell inner membrane</location>
        <topology evidence="2">Multi-pass membrane protein</topology>
    </subcellularLocation>
</comment>
<evidence type="ECO:0000313" key="9">
    <source>
        <dbReference type="EMBL" id="RPE07971.1"/>
    </source>
</evidence>